<sequence>EEIESELYLNYILILAVVFLQMFIQLNFTGPSIKIDLRNFNKIINKENDCRLISLLSSLGQPAYSLIECPILIVLSIKLLEFLNKSPFSLLDHSGVDFKDTESLLAKSNIEQNLDKENDIFLASVQWWRSRALQVQISLIPEPTSTLTSFATLLLNPSVVSTLTNANPPDLAKKLLIIYYLEIARNGLNTLTEALAIPALAKAKKISGLNLVLTGCKAKRTKFQERAIASLIILANNESFDFNDEELSAENPESFQLENDSVLLEKPIYELVGEEIGELTGQIEFKRIKLDYSNLPMAEENEDTKLLPIAIKESLIPESLKNLDPNNQPRLNDLDMIQLFLRLVALRQTSPSNSSLVEEELMALVGRILYSPDGSVNWSIFSKALWERSILETNRTKTVERGVLQMQSLVEELGVLHVKSRIFSETEDQKASEVISFDMAKPLPSSTRLRYIHQLPLLPRWAMDAKLAEKFMSLGVLKSALEIYERLEMWNEAALCYASVGDEAAALKILQQKLSENPNDARSWSIMGDIQQNPSFWIKSWEIGNYPNAKNSLAKYYYNPPKSSGLQRNLPEAIKHQYDSLTINPLSFQSWYFYGCLGLEAKNFELAAEAFTRCVSIDDESPHAWSNLASSLLQLDKLRPAFNAYQKAVRVGHDKSSKSWRIWENYLIVACKLKEWDQVLLASRELLQLTSASKGEAAIDLPIVEKLVDVLLSTEYDEDNLTFFQKSCIDYLCTQLPSIINSSPRCWRVISRVELWRKKPWLALECHEKAYRASANNPNLEVDEAIWNETVEACSDLVAVYESLGELPGKHNAGDVICKDWKYKAKSTVRSLLSKGKSSWEGTKGWDTLQNLKSQL</sequence>
<evidence type="ECO:0000256" key="4">
    <source>
        <dbReference type="SAM" id="Phobius"/>
    </source>
</evidence>
<dbReference type="PROSITE" id="PS50005">
    <property type="entry name" value="TPR"/>
    <property type="match status" value="1"/>
</dbReference>
<accession>A0A1E4TX25</accession>
<dbReference type="GO" id="GO:0005737">
    <property type="term" value="C:cytoplasm"/>
    <property type="evidence" value="ECO:0007669"/>
    <property type="project" value="EnsemblFungi"/>
</dbReference>
<dbReference type="GO" id="GO:0031505">
    <property type="term" value="P:fungal-type cell wall organization"/>
    <property type="evidence" value="ECO:0007669"/>
    <property type="project" value="EnsemblFungi"/>
</dbReference>
<dbReference type="InterPro" id="IPR044244">
    <property type="entry name" value="TTC27/Emw1"/>
</dbReference>
<feature type="non-terminal residue" evidence="5">
    <location>
        <position position="1"/>
    </location>
</feature>
<dbReference type="Proteomes" id="UP000094236">
    <property type="component" value="Unassembled WGS sequence"/>
</dbReference>
<keyword evidence="4" id="KW-0472">Membrane</keyword>
<gene>
    <name evidence="5" type="ORF">PACTADRAFT_23552</name>
</gene>
<evidence type="ECO:0000256" key="3">
    <source>
        <dbReference type="PROSITE-ProRule" id="PRU00339"/>
    </source>
</evidence>
<evidence type="ECO:0000256" key="1">
    <source>
        <dbReference type="ARBA" id="ARBA00022737"/>
    </source>
</evidence>
<dbReference type="EMBL" id="KV454013">
    <property type="protein sequence ID" value="ODV96287.1"/>
    <property type="molecule type" value="Genomic_DNA"/>
</dbReference>
<protein>
    <submittedName>
        <fullName evidence="5">Uncharacterized protein</fullName>
    </submittedName>
</protein>
<dbReference type="PANTHER" id="PTHR16193:SF0">
    <property type="entry name" value="TETRATRICOPEPTIDE REPEAT PROTEIN 27"/>
    <property type="match status" value="1"/>
</dbReference>
<feature type="transmembrane region" description="Helical" evidence="4">
    <location>
        <begin position="7"/>
        <end position="28"/>
    </location>
</feature>
<dbReference type="InterPro" id="IPR019734">
    <property type="entry name" value="TPR_rpt"/>
</dbReference>
<evidence type="ECO:0000256" key="2">
    <source>
        <dbReference type="ARBA" id="ARBA00022803"/>
    </source>
</evidence>
<keyword evidence="2 3" id="KW-0802">TPR repeat</keyword>
<evidence type="ECO:0000313" key="6">
    <source>
        <dbReference type="Proteomes" id="UP000094236"/>
    </source>
</evidence>
<dbReference type="PANTHER" id="PTHR16193">
    <property type="entry name" value="TETRATRICOPEPTIDE REPEAT PROTEIN 27"/>
    <property type="match status" value="1"/>
</dbReference>
<dbReference type="AlphaFoldDB" id="A0A1E4TX25"/>
<dbReference type="Pfam" id="PF13181">
    <property type="entry name" value="TPR_8"/>
    <property type="match status" value="1"/>
</dbReference>
<keyword evidence="6" id="KW-1185">Reference proteome</keyword>
<dbReference type="OrthoDB" id="1936594at2759"/>
<reference evidence="6" key="1">
    <citation type="submission" date="2016-05" db="EMBL/GenBank/DDBJ databases">
        <title>Comparative genomics of biotechnologically important yeasts.</title>
        <authorList>
            <consortium name="DOE Joint Genome Institute"/>
            <person name="Riley R."/>
            <person name="Haridas S."/>
            <person name="Wolfe K.H."/>
            <person name="Lopes M.R."/>
            <person name="Hittinger C.T."/>
            <person name="Goker M."/>
            <person name="Salamov A."/>
            <person name="Wisecaver J."/>
            <person name="Long T.M."/>
            <person name="Aerts A.L."/>
            <person name="Barry K."/>
            <person name="Choi C."/>
            <person name="Clum A."/>
            <person name="Coughlan A.Y."/>
            <person name="Deshpande S."/>
            <person name="Douglass A.P."/>
            <person name="Hanson S.J."/>
            <person name="Klenk H.-P."/>
            <person name="Labutti K."/>
            <person name="Lapidus A."/>
            <person name="Lindquist E."/>
            <person name="Lipzen A."/>
            <person name="Meier-Kolthoff J.P."/>
            <person name="Ohm R.A."/>
            <person name="Otillar R.P."/>
            <person name="Pangilinan J."/>
            <person name="Peng Y."/>
            <person name="Rokas A."/>
            <person name="Rosa C.A."/>
            <person name="Scheuner C."/>
            <person name="Sibirny A.A."/>
            <person name="Slot J.C."/>
            <person name="Stielow J.B."/>
            <person name="Sun H."/>
            <person name="Kurtzman C.P."/>
            <person name="Blackwell M."/>
            <person name="Grigoriev I.V."/>
            <person name="Jeffries T.W."/>
        </authorList>
    </citation>
    <scope>NUCLEOTIDE SEQUENCE [LARGE SCALE GENOMIC DNA]</scope>
    <source>
        <strain evidence="6">NRRL Y-2460</strain>
    </source>
</reference>
<name>A0A1E4TX25_PACTA</name>
<dbReference type="InterPro" id="IPR011990">
    <property type="entry name" value="TPR-like_helical_dom_sf"/>
</dbReference>
<keyword evidence="1" id="KW-0677">Repeat</keyword>
<proteinExistence type="predicted"/>
<dbReference type="STRING" id="669874.A0A1E4TX25"/>
<dbReference type="Gene3D" id="1.25.40.10">
    <property type="entry name" value="Tetratricopeptide repeat domain"/>
    <property type="match status" value="1"/>
</dbReference>
<keyword evidence="4" id="KW-0812">Transmembrane</keyword>
<dbReference type="GO" id="GO:0005634">
    <property type="term" value="C:nucleus"/>
    <property type="evidence" value="ECO:0007669"/>
    <property type="project" value="EnsemblFungi"/>
</dbReference>
<feature type="repeat" description="TPR" evidence="3">
    <location>
        <begin position="487"/>
        <end position="520"/>
    </location>
</feature>
<dbReference type="SMART" id="SM00028">
    <property type="entry name" value="TPR"/>
    <property type="match status" value="4"/>
</dbReference>
<organism evidence="5 6">
    <name type="scientific">Pachysolen tannophilus NRRL Y-2460</name>
    <dbReference type="NCBI Taxonomy" id="669874"/>
    <lineage>
        <taxon>Eukaryota</taxon>
        <taxon>Fungi</taxon>
        <taxon>Dikarya</taxon>
        <taxon>Ascomycota</taxon>
        <taxon>Saccharomycotina</taxon>
        <taxon>Pichiomycetes</taxon>
        <taxon>Pachysolenaceae</taxon>
        <taxon>Pachysolen</taxon>
    </lineage>
</organism>
<feature type="non-terminal residue" evidence="5">
    <location>
        <position position="856"/>
    </location>
</feature>
<evidence type="ECO:0000313" key="5">
    <source>
        <dbReference type="EMBL" id="ODV96287.1"/>
    </source>
</evidence>
<dbReference type="SUPFAM" id="SSF81901">
    <property type="entry name" value="HCP-like"/>
    <property type="match status" value="1"/>
</dbReference>
<keyword evidence="4" id="KW-1133">Transmembrane helix</keyword>